<comment type="cofactor">
    <cofactor evidence="1 13">
        <name>heme</name>
        <dbReference type="ChEBI" id="CHEBI:30413"/>
    </cofactor>
</comment>
<keyword evidence="12" id="KW-0472">Membrane</keyword>
<dbReference type="InterPro" id="IPR001128">
    <property type="entry name" value="Cyt_P450"/>
</dbReference>
<dbReference type="Pfam" id="PF00067">
    <property type="entry name" value="p450"/>
    <property type="match status" value="2"/>
</dbReference>
<dbReference type="Gene3D" id="1.10.630.10">
    <property type="entry name" value="Cytochrome P450"/>
    <property type="match status" value="1"/>
</dbReference>
<evidence type="ECO:0000256" key="8">
    <source>
        <dbReference type="ARBA" id="ARBA00022848"/>
    </source>
</evidence>
<keyword evidence="8" id="KW-0492">Microsome</keyword>
<dbReference type="PROSITE" id="PS00086">
    <property type="entry name" value="CYTOCHROME_P450"/>
    <property type="match status" value="1"/>
</dbReference>
<dbReference type="GO" id="GO:0004497">
    <property type="term" value="F:monooxygenase activity"/>
    <property type="evidence" value="ECO:0007669"/>
    <property type="project" value="UniProtKB-KW"/>
</dbReference>
<evidence type="ECO:0000256" key="14">
    <source>
        <dbReference type="RuleBase" id="RU000461"/>
    </source>
</evidence>
<evidence type="ECO:0000256" key="9">
    <source>
        <dbReference type="ARBA" id="ARBA00023002"/>
    </source>
</evidence>
<evidence type="ECO:0008006" key="17">
    <source>
        <dbReference type="Google" id="ProtNLM"/>
    </source>
</evidence>
<dbReference type="InterPro" id="IPR036396">
    <property type="entry name" value="Cyt_P450_sf"/>
</dbReference>
<name>A0A553PP82_TIGCA</name>
<dbReference type="GO" id="GO:0020037">
    <property type="term" value="F:heme binding"/>
    <property type="evidence" value="ECO:0007669"/>
    <property type="project" value="InterPro"/>
</dbReference>
<dbReference type="PANTHER" id="PTHR24292">
    <property type="entry name" value="CYTOCHROME P450"/>
    <property type="match status" value="1"/>
</dbReference>
<accession>A0A553PP82</accession>
<reference evidence="15 16" key="1">
    <citation type="journal article" date="2018" name="Nat. Ecol. Evol.">
        <title>Genomic signatures of mitonuclear coevolution across populations of Tigriopus californicus.</title>
        <authorList>
            <person name="Barreto F.S."/>
            <person name="Watson E.T."/>
            <person name="Lima T.G."/>
            <person name="Willett C.S."/>
            <person name="Edmands S."/>
            <person name="Li W."/>
            <person name="Burton R.S."/>
        </authorList>
    </citation>
    <scope>NUCLEOTIDE SEQUENCE [LARGE SCALE GENOMIC DNA]</scope>
    <source>
        <strain evidence="15 16">San Diego</strain>
    </source>
</reference>
<keyword evidence="16" id="KW-1185">Reference proteome</keyword>
<sequence>MLLVMLAGLLAMSLTWIYFHLSKDRGYIEGLGLPLDKPNFVLGSSPLLPHQHVIHEVYMKKVRELGKTYVGYDNAQPILVTIDPNLIKAVTITHFENFSETIAFKIEPKVTTLDVAGGMVWQVLRKNMSPTFSSGKLKGMMEPISGISAFTLETISQSAFGFKSNAFYTKDSELLKHGVEAFSSFVTDSLPKSLEYVVLLHFPALFSYISIFPPAYYKLYDVTTNIMKQRSDQGIKKKDFLARLQELLEEIKNNPDGEVGKYLTEEHVTAQGAIFFLAGFETTANTLSTLCYNLAKHPEIQDKVREEITNVVNECDGRIDYDSVQGMKYLEACIHENLRMYPPATLHIRQCTKDTEIAPGLVIKKGMRVDFPIYTSHHNPEFFPEPETFDPERFMPENEKNIKNLTYRPFGGGPRFCIGQRFALIEMKMAVAKLLTNYQISTSPQTHLKFDKGSPFMLSYPELVLRINKP</sequence>
<dbReference type="InterPro" id="IPR017972">
    <property type="entry name" value="Cyt_P450_CS"/>
</dbReference>
<dbReference type="EMBL" id="VCGU01000002">
    <property type="protein sequence ID" value="TRY79485.1"/>
    <property type="molecule type" value="Genomic_DNA"/>
</dbReference>
<dbReference type="OMA" id="AYNIYRV"/>
<evidence type="ECO:0000256" key="4">
    <source>
        <dbReference type="ARBA" id="ARBA00010617"/>
    </source>
</evidence>
<dbReference type="GO" id="GO:0016705">
    <property type="term" value="F:oxidoreductase activity, acting on paired donors, with incorporation or reduction of molecular oxygen"/>
    <property type="evidence" value="ECO:0007669"/>
    <property type="project" value="InterPro"/>
</dbReference>
<dbReference type="PRINTS" id="PR00385">
    <property type="entry name" value="P450"/>
</dbReference>
<dbReference type="AlphaFoldDB" id="A0A553PP82"/>
<dbReference type="PRINTS" id="PR00463">
    <property type="entry name" value="EP450I"/>
</dbReference>
<dbReference type="Proteomes" id="UP000318571">
    <property type="component" value="Chromosome 6"/>
</dbReference>
<keyword evidence="11 14" id="KW-0503">Monooxygenase</keyword>
<dbReference type="STRING" id="6832.A0A553PP82"/>
<evidence type="ECO:0000256" key="10">
    <source>
        <dbReference type="ARBA" id="ARBA00023004"/>
    </source>
</evidence>
<keyword evidence="6 13" id="KW-0479">Metal-binding</keyword>
<keyword evidence="5 13" id="KW-0349">Heme</keyword>
<dbReference type="SUPFAM" id="SSF48264">
    <property type="entry name" value="Cytochrome P450"/>
    <property type="match status" value="1"/>
</dbReference>
<keyword evidence="9 14" id="KW-0560">Oxidoreductase</keyword>
<keyword evidence="10 13" id="KW-0408">Iron</keyword>
<dbReference type="InterPro" id="IPR050476">
    <property type="entry name" value="Insect_CytP450_Detox"/>
</dbReference>
<evidence type="ECO:0000256" key="12">
    <source>
        <dbReference type="ARBA" id="ARBA00023136"/>
    </source>
</evidence>
<evidence type="ECO:0000256" key="1">
    <source>
        <dbReference type="ARBA" id="ARBA00001971"/>
    </source>
</evidence>
<evidence type="ECO:0000256" key="5">
    <source>
        <dbReference type="ARBA" id="ARBA00022617"/>
    </source>
</evidence>
<evidence type="ECO:0000313" key="16">
    <source>
        <dbReference type="Proteomes" id="UP000318571"/>
    </source>
</evidence>
<comment type="subcellular location">
    <subcellularLocation>
        <location evidence="3">Endoplasmic reticulum membrane</location>
        <topology evidence="3">Peripheral membrane protein</topology>
    </subcellularLocation>
    <subcellularLocation>
        <location evidence="2">Microsome membrane</location>
        <topology evidence="2">Peripheral membrane protein</topology>
    </subcellularLocation>
</comment>
<evidence type="ECO:0000256" key="2">
    <source>
        <dbReference type="ARBA" id="ARBA00004174"/>
    </source>
</evidence>
<feature type="binding site" description="axial binding residue" evidence="13">
    <location>
        <position position="417"/>
    </location>
    <ligand>
        <name>heme</name>
        <dbReference type="ChEBI" id="CHEBI:30413"/>
    </ligand>
    <ligandPart>
        <name>Fe</name>
        <dbReference type="ChEBI" id="CHEBI:18248"/>
    </ligandPart>
</feature>
<evidence type="ECO:0000256" key="3">
    <source>
        <dbReference type="ARBA" id="ARBA00004406"/>
    </source>
</evidence>
<evidence type="ECO:0000256" key="13">
    <source>
        <dbReference type="PIRSR" id="PIRSR602401-1"/>
    </source>
</evidence>
<dbReference type="GO" id="GO:0005506">
    <property type="term" value="F:iron ion binding"/>
    <property type="evidence" value="ECO:0007669"/>
    <property type="project" value="InterPro"/>
</dbReference>
<dbReference type="GO" id="GO:0005789">
    <property type="term" value="C:endoplasmic reticulum membrane"/>
    <property type="evidence" value="ECO:0007669"/>
    <property type="project" value="UniProtKB-SubCell"/>
</dbReference>
<organism evidence="15 16">
    <name type="scientific">Tigriopus californicus</name>
    <name type="common">Marine copepod</name>
    <dbReference type="NCBI Taxonomy" id="6832"/>
    <lineage>
        <taxon>Eukaryota</taxon>
        <taxon>Metazoa</taxon>
        <taxon>Ecdysozoa</taxon>
        <taxon>Arthropoda</taxon>
        <taxon>Crustacea</taxon>
        <taxon>Multicrustacea</taxon>
        <taxon>Hexanauplia</taxon>
        <taxon>Copepoda</taxon>
        <taxon>Harpacticoida</taxon>
        <taxon>Harpacticidae</taxon>
        <taxon>Tigriopus</taxon>
    </lineage>
</organism>
<gene>
    <name evidence="15" type="ORF">TCAL_16021</name>
</gene>
<dbReference type="InterPro" id="IPR002401">
    <property type="entry name" value="Cyt_P450_E_grp-I"/>
</dbReference>
<proteinExistence type="inferred from homology"/>
<evidence type="ECO:0000256" key="7">
    <source>
        <dbReference type="ARBA" id="ARBA00022824"/>
    </source>
</evidence>
<evidence type="ECO:0000313" key="15">
    <source>
        <dbReference type="EMBL" id="TRY79485.1"/>
    </source>
</evidence>
<dbReference type="PANTHER" id="PTHR24292:SF54">
    <property type="entry name" value="CYP9F3-RELATED"/>
    <property type="match status" value="1"/>
</dbReference>
<evidence type="ECO:0000256" key="6">
    <source>
        <dbReference type="ARBA" id="ARBA00022723"/>
    </source>
</evidence>
<evidence type="ECO:0000256" key="11">
    <source>
        <dbReference type="ARBA" id="ARBA00023033"/>
    </source>
</evidence>
<protein>
    <recommendedName>
        <fullName evidence="17">Cytochrome P450</fullName>
    </recommendedName>
</protein>
<comment type="similarity">
    <text evidence="4 14">Belongs to the cytochrome P450 family.</text>
</comment>
<keyword evidence="7" id="KW-0256">Endoplasmic reticulum</keyword>
<comment type="caution">
    <text evidence="15">The sequence shown here is derived from an EMBL/GenBank/DDBJ whole genome shotgun (WGS) entry which is preliminary data.</text>
</comment>